<dbReference type="EMBL" id="OV121140">
    <property type="protein sequence ID" value="CAH0564360.1"/>
    <property type="molecule type" value="Genomic_DNA"/>
</dbReference>
<keyword evidence="4 8" id="KW-0418">Kinase</keyword>
<keyword evidence="3" id="KW-0547">Nucleotide-binding</keyword>
<comment type="catalytic activity">
    <reaction evidence="6">
        <text>1D-myo-inositol 1,4,5-trisphosphate + 2 ATP = 1D-myo-inositol 1,3,4,5,6-pentakisphosphate + 2 ADP + 2 H(+)</text>
        <dbReference type="Rhea" id="RHEA:32359"/>
        <dbReference type="ChEBI" id="CHEBI:15378"/>
        <dbReference type="ChEBI" id="CHEBI:30616"/>
        <dbReference type="ChEBI" id="CHEBI:57733"/>
        <dbReference type="ChEBI" id="CHEBI:203600"/>
        <dbReference type="ChEBI" id="CHEBI:456216"/>
        <dbReference type="EC" id="2.7.1.151"/>
    </reaction>
</comment>
<dbReference type="GO" id="GO:0032958">
    <property type="term" value="P:inositol phosphate biosynthetic process"/>
    <property type="evidence" value="ECO:0007669"/>
    <property type="project" value="InterPro"/>
</dbReference>
<evidence type="ECO:0000256" key="4">
    <source>
        <dbReference type="ARBA" id="ARBA00022777"/>
    </source>
</evidence>
<evidence type="ECO:0000313" key="9">
    <source>
        <dbReference type="EMBL" id="CAH0564360.1"/>
    </source>
</evidence>
<accession>A0A9P0FPZ4</accession>
<evidence type="ECO:0000256" key="1">
    <source>
        <dbReference type="ARBA" id="ARBA00007374"/>
    </source>
</evidence>
<dbReference type="GO" id="GO:0005737">
    <property type="term" value="C:cytoplasm"/>
    <property type="evidence" value="ECO:0007669"/>
    <property type="project" value="TreeGrafter"/>
</dbReference>
<organism evidence="9 10">
    <name type="scientific">Brassicogethes aeneus</name>
    <name type="common">Rape pollen beetle</name>
    <name type="synonym">Meligethes aeneus</name>
    <dbReference type="NCBI Taxonomy" id="1431903"/>
    <lineage>
        <taxon>Eukaryota</taxon>
        <taxon>Metazoa</taxon>
        <taxon>Ecdysozoa</taxon>
        <taxon>Arthropoda</taxon>
        <taxon>Hexapoda</taxon>
        <taxon>Insecta</taxon>
        <taxon>Pterygota</taxon>
        <taxon>Neoptera</taxon>
        <taxon>Endopterygota</taxon>
        <taxon>Coleoptera</taxon>
        <taxon>Polyphaga</taxon>
        <taxon>Cucujiformia</taxon>
        <taxon>Nitidulidae</taxon>
        <taxon>Meligethinae</taxon>
        <taxon>Brassicogethes</taxon>
    </lineage>
</organism>
<dbReference type="GO" id="GO:0005634">
    <property type="term" value="C:nucleus"/>
    <property type="evidence" value="ECO:0007669"/>
    <property type="project" value="TreeGrafter"/>
</dbReference>
<dbReference type="Pfam" id="PF03770">
    <property type="entry name" value="IPK"/>
    <property type="match status" value="1"/>
</dbReference>
<evidence type="ECO:0000256" key="6">
    <source>
        <dbReference type="ARBA" id="ARBA00036164"/>
    </source>
</evidence>
<name>A0A9P0FPZ4_BRAAE</name>
<keyword evidence="5" id="KW-0067">ATP-binding</keyword>
<proteinExistence type="inferred from homology"/>
<dbReference type="PANTHER" id="PTHR12400">
    <property type="entry name" value="INOSITOL POLYPHOSPHATE KINASE"/>
    <property type="match status" value="1"/>
</dbReference>
<dbReference type="GO" id="GO:0008440">
    <property type="term" value="F:inositol-1,4,5-trisphosphate 3-kinase activity"/>
    <property type="evidence" value="ECO:0007669"/>
    <property type="project" value="TreeGrafter"/>
</dbReference>
<evidence type="ECO:0000256" key="2">
    <source>
        <dbReference type="ARBA" id="ARBA00022679"/>
    </source>
</evidence>
<dbReference type="GO" id="GO:0005524">
    <property type="term" value="F:ATP binding"/>
    <property type="evidence" value="ECO:0007669"/>
    <property type="project" value="UniProtKB-KW"/>
</dbReference>
<evidence type="ECO:0000256" key="7">
    <source>
        <dbReference type="ARBA" id="ARBA00036525"/>
    </source>
</evidence>
<protein>
    <recommendedName>
        <fullName evidence="8">Kinase</fullName>
        <ecNumber evidence="8">2.7.-.-</ecNumber>
    </recommendedName>
</protein>
<comment type="catalytic activity">
    <reaction evidence="7">
        <text>1D-myo-inositol 1,3,4,6-tetrakisphosphate + ATP = 1D-myo-inositol 1,3,4,5,6-pentakisphosphate + ADP + H(+)</text>
        <dbReference type="Rhea" id="RHEA:12717"/>
        <dbReference type="ChEBI" id="CHEBI:15378"/>
        <dbReference type="ChEBI" id="CHEBI:30616"/>
        <dbReference type="ChEBI" id="CHEBI:57660"/>
        <dbReference type="ChEBI" id="CHEBI:57733"/>
        <dbReference type="ChEBI" id="CHEBI:456216"/>
        <dbReference type="EC" id="2.7.1.140"/>
    </reaction>
</comment>
<reference evidence="9" key="1">
    <citation type="submission" date="2021-12" db="EMBL/GenBank/DDBJ databases">
        <authorList>
            <person name="King R."/>
        </authorList>
    </citation>
    <scope>NUCLEOTIDE SEQUENCE</scope>
</reference>
<dbReference type="InterPro" id="IPR038286">
    <property type="entry name" value="IPK_sf"/>
</dbReference>
<dbReference type="GO" id="GO:0051765">
    <property type="term" value="F:inositol tetrakisphosphate kinase activity"/>
    <property type="evidence" value="ECO:0007669"/>
    <property type="project" value="TreeGrafter"/>
</dbReference>
<gene>
    <name evidence="9" type="ORF">MELIAE_LOCUS12940</name>
</gene>
<dbReference type="AlphaFoldDB" id="A0A9P0FPZ4"/>
<dbReference type="OrthoDB" id="5958943at2759"/>
<keyword evidence="2 8" id="KW-0808">Transferase</keyword>
<dbReference type="Gene3D" id="3.30.470.160">
    <property type="entry name" value="Inositol polyphosphate kinase"/>
    <property type="match status" value="1"/>
</dbReference>
<evidence type="ECO:0000256" key="8">
    <source>
        <dbReference type="RuleBase" id="RU363090"/>
    </source>
</evidence>
<keyword evidence="10" id="KW-1185">Reference proteome</keyword>
<evidence type="ECO:0000256" key="3">
    <source>
        <dbReference type="ARBA" id="ARBA00022741"/>
    </source>
</evidence>
<sequence length="451" mass="51671">MGKADVASMPLHHESGIQICVPPLCKPLYMSPTSTNITNGIIINNNNNNKNTSTVVANGGKGGETIYLQMPSEMEILGNQVAGHMNDGKCIGMIKHNDTVLKPTVAKECHERENYFYRELSNTVDRSMIPLRDLVPKYHGNITVPINGKDVECIALEDLTKDFKEPCIMDIKIGRRTWDPKASYQKIMSEEKKYIDCRRDLGFCIPGFQVYKVFNDELCKFGKDYGKQLDKESAIDAIKMFLNADQGFCRSLIVQILATLWRIQHWARNQQRLRLYSSSILLIYDARRLRECIKKNLKSTLKLQRKNSLYRPMSLAVGLNNDSERIQTGFSGQLTKDGPILKSSSSHNKIVDFNLPNPVNVNNTWQKSIKSLKRTHSFQNNYDKDVQNRKRDYTYMLDELCCENKSECWANVKMIDFSHVYSAENCDIDKNYLDGIENLVAIFEDFLVESE</sequence>
<dbReference type="InterPro" id="IPR005522">
    <property type="entry name" value="IPK"/>
</dbReference>
<dbReference type="PANTHER" id="PTHR12400:SF51">
    <property type="entry name" value="INOSITOL POLYPHOSPHATE MULTIKINASE"/>
    <property type="match status" value="1"/>
</dbReference>
<dbReference type="Proteomes" id="UP001154078">
    <property type="component" value="Chromosome 9"/>
</dbReference>
<dbReference type="EC" id="2.7.-.-" evidence="8"/>
<evidence type="ECO:0000256" key="5">
    <source>
        <dbReference type="ARBA" id="ARBA00022840"/>
    </source>
</evidence>
<comment type="similarity">
    <text evidence="1 8">Belongs to the inositol phosphokinase (IPK) family.</text>
</comment>
<dbReference type="SUPFAM" id="SSF56104">
    <property type="entry name" value="SAICAR synthase-like"/>
    <property type="match status" value="1"/>
</dbReference>
<evidence type="ECO:0000313" key="10">
    <source>
        <dbReference type="Proteomes" id="UP001154078"/>
    </source>
</evidence>